<feature type="compositionally biased region" description="Basic and acidic residues" evidence="1">
    <location>
        <begin position="151"/>
        <end position="160"/>
    </location>
</feature>
<dbReference type="EMBL" id="FNWT01000004">
    <property type="protein sequence ID" value="SEH50560.1"/>
    <property type="molecule type" value="Genomic_DNA"/>
</dbReference>
<accession>A0A1H6IRC7</accession>
<comment type="caution">
    <text evidence="2">The sequence shown here is derived from an EMBL/GenBank/DDBJ whole genome shotgun (WGS) entry which is preliminary data.</text>
</comment>
<dbReference type="Proteomes" id="UP000199135">
    <property type="component" value="Unassembled WGS sequence"/>
</dbReference>
<protein>
    <submittedName>
        <fullName evidence="2">Uncharacterized protein</fullName>
    </submittedName>
</protein>
<proteinExistence type="predicted"/>
<organism evidence="2 3">
    <name type="scientific">Parafannyhessea umbonata</name>
    <dbReference type="NCBI Taxonomy" id="604330"/>
    <lineage>
        <taxon>Bacteria</taxon>
        <taxon>Bacillati</taxon>
        <taxon>Actinomycetota</taxon>
        <taxon>Coriobacteriia</taxon>
        <taxon>Coriobacteriales</taxon>
        <taxon>Atopobiaceae</taxon>
        <taxon>Parafannyhessea</taxon>
    </lineage>
</organism>
<name>A0A1H6IRC7_9ACTN</name>
<evidence type="ECO:0000256" key="1">
    <source>
        <dbReference type="SAM" id="MobiDB-lite"/>
    </source>
</evidence>
<evidence type="ECO:0000313" key="2">
    <source>
        <dbReference type="EMBL" id="SEH50560.1"/>
    </source>
</evidence>
<reference evidence="2 3" key="1">
    <citation type="submission" date="2016-10" db="EMBL/GenBank/DDBJ databases">
        <authorList>
            <person name="Varghese N."/>
            <person name="Submissions S."/>
        </authorList>
    </citation>
    <scope>NUCLEOTIDE SEQUENCE [LARGE SCALE GENOMIC DNA]</scope>
    <source>
        <strain evidence="2 3">WCP15</strain>
    </source>
</reference>
<feature type="compositionally biased region" description="Basic and acidic residues" evidence="1">
    <location>
        <begin position="106"/>
        <end position="115"/>
    </location>
</feature>
<feature type="region of interest" description="Disordered" evidence="1">
    <location>
        <begin position="103"/>
        <end position="160"/>
    </location>
</feature>
<sequence length="364" mass="38421">MPRLLLRAAALFARSTAARVVDDGTVDEVLDSGRVVAVEVREAQHALVLLAVDVEVALQDNAVLGQSARLVAAQHVDRAQVLDGVEALHDDVVARKVDRALAQAAGDEHREHLGGEPDGDGEGVEKGVHPFPLGDAGRDEDDGHHGRHQPHKEPAHRGDALVERGLAWRAGERARNLADHGVDARCHHDAAAVARDDGRPGEHEVVKADDGALLARVGKEGQLLDGVGLAGERRLADEEVASREDAHVGVGDASGGEADDIADHDLLNGRLVAAVPVALDVCARLDHLGERCRGNGAALGLREPEETGRENHERDDGRGGDAPVSRLGEHPVGQHGHAGNEHEDVGEGVRERGKESERHGLAVG</sequence>
<evidence type="ECO:0000313" key="3">
    <source>
        <dbReference type="Proteomes" id="UP000199135"/>
    </source>
</evidence>
<feature type="compositionally biased region" description="Basic and acidic residues" evidence="1">
    <location>
        <begin position="338"/>
        <end position="364"/>
    </location>
</feature>
<keyword evidence="3" id="KW-1185">Reference proteome</keyword>
<gene>
    <name evidence="2" type="ORF">SAMN05216447_10417</name>
</gene>
<feature type="region of interest" description="Disordered" evidence="1">
    <location>
        <begin position="299"/>
        <end position="364"/>
    </location>
</feature>
<feature type="compositionally biased region" description="Basic and acidic residues" evidence="1">
    <location>
        <begin position="302"/>
        <end position="319"/>
    </location>
</feature>